<evidence type="ECO:0000256" key="6">
    <source>
        <dbReference type="ARBA" id="ARBA00047334"/>
    </source>
</evidence>
<keyword evidence="14" id="KW-1185">Reference proteome</keyword>
<protein>
    <recommendedName>
        <fullName evidence="9">Thiamine-phosphate synthase</fullName>
        <shortName evidence="9">TP synthase</shortName>
        <shortName evidence="9">TPS</shortName>
        <ecNumber evidence="9">2.5.1.3</ecNumber>
    </recommendedName>
    <alternativeName>
        <fullName evidence="9">Thiamine-phosphate pyrophosphorylase</fullName>
        <shortName evidence="9">TMP pyrophosphorylase</shortName>
        <shortName evidence="9">TMP-PPase</shortName>
    </alternativeName>
</protein>
<feature type="binding site" evidence="9">
    <location>
        <position position="72"/>
    </location>
    <ligand>
        <name>4-amino-2-methyl-5-(diphosphooxymethyl)pyrimidine</name>
        <dbReference type="ChEBI" id="CHEBI:57841"/>
    </ligand>
</feature>
<evidence type="ECO:0000259" key="12">
    <source>
        <dbReference type="Pfam" id="PF02581"/>
    </source>
</evidence>
<evidence type="ECO:0000313" key="13">
    <source>
        <dbReference type="EMBL" id="SDI20398.1"/>
    </source>
</evidence>
<comment type="catalytic activity">
    <reaction evidence="8 9 10">
        <text>2-[(2R,5Z)-2-carboxy-4-methylthiazol-5(2H)-ylidene]ethyl phosphate + 4-amino-2-methyl-5-(diphosphooxymethyl)pyrimidine + 2 H(+) = thiamine phosphate + CO2 + diphosphate</text>
        <dbReference type="Rhea" id="RHEA:47844"/>
        <dbReference type="ChEBI" id="CHEBI:15378"/>
        <dbReference type="ChEBI" id="CHEBI:16526"/>
        <dbReference type="ChEBI" id="CHEBI:33019"/>
        <dbReference type="ChEBI" id="CHEBI:37575"/>
        <dbReference type="ChEBI" id="CHEBI:57841"/>
        <dbReference type="ChEBI" id="CHEBI:62899"/>
        <dbReference type="EC" id="2.5.1.3"/>
    </reaction>
</comment>
<name>A0A1G8IMX8_9BACI</name>
<dbReference type="GO" id="GO:0005737">
    <property type="term" value="C:cytoplasm"/>
    <property type="evidence" value="ECO:0007669"/>
    <property type="project" value="TreeGrafter"/>
</dbReference>
<evidence type="ECO:0000256" key="11">
    <source>
        <dbReference type="RuleBase" id="RU004253"/>
    </source>
</evidence>
<dbReference type="GO" id="GO:0009228">
    <property type="term" value="P:thiamine biosynthetic process"/>
    <property type="evidence" value="ECO:0007669"/>
    <property type="project" value="UniProtKB-KW"/>
</dbReference>
<dbReference type="OrthoDB" id="9812206at2"/>
<dbReference type="PANTHER" id="PTHR20857:SF15">
    <property type="entry name" value="THIAMINE-PHOSPHATE SYNTHASE"/>
    <property type="match status" value="1"/>
</dbReference>
<feature type="binding site" evidence="9">
    <location>
        <position position="92"/>
    </location>
    <ligand>
        <name>Mg(2+)</name>
        <dbReference type="ChEBI" id="CHEBI:18420"/>
    </ligand>
</feature>
<evidence type="ECO:0000256" key="9">
    <source>
        <dbReference type="HAMAP-Rule" id="MF_00097"/>
    </source>
</evidence>
<accession>A0A1G8IMX8</accession>
<dbReference type="AlphaFoldDB" id="A0A1G8IMX8"/>
<evidence type="ECO:0000256" key="10">
    <source>
        <dbReference type="RuleBase" id="RU003826"/>
    </source>
</evidence>
<dbReference type="STRING" id="930129.SAMN05216352_105270"/>
<proteinExistence type="inferred from homology"/>
<comment type="catalytic activity">
    <reaction evidence="7 9 10">
        <text>2-(2-carboxy-4-methylthiazol-5-yl)ethyl phosphate + 4-amino-2-methyl-5-(diphosphooxymethyl)pyrimidine + 2 H(+) = thiamine phosphate + CO2 + diphosphate</text>
        <dbReference type="Rhea" id="RHEA:47848"/>
        <dbReference type="ChEBI" id="CHEBI:15378"/>
        <dbReference type="ChEBI" id="CHEBI:16526"/>
        <dbReference type="ChEBI" id="CHEBI:33019"/>
        <dbReference type="ChEBI" id="CHEBI:37575"/>
        <dbReference type="ChEBI" id="CHEBI:57841"/>
        <dbReference type="ChEBI" id="CHEBI:62890"/>
        <dbReference type="EC" id="2.5.1.3"/>
    </reaction>
</comment>
<dbReference type="EC" id="2.5.1.3" evidence="9"/>
<dbReference type="GO" id="GO:0004789">
    <property type="term" value="F:thiamine-phosphate diphosphorylase activity"/>
    <property type="evidence" value="ECO:0007669"/>
    <property type="project" value="UniProtKB-UniRule"/>
</dbReference>
<feature type="binding site" evidence="9">
    <location>
        <begin position="189"/>
        <end position="190"/>
    </location>
    <ligand>
        <name>2-[(2R,5Z)-2-carboxy-4-methylthiazol-5(2H)-ylidene]ethyl phosphate</name>
        <dbReference type="ChEBI" id="CHEBI:62899"/>
    </ligand>
</feature>
<dbReference type="UniPathway" id="UPA00060">
    <property type="reaction ID" value="UER00141"/>
</dbReference>
<dbReference type="HAMAP" id="MF_00097">
    <property type="entry name" value="TMP_synthase"/>
    <property type="match status" value="1"/>
</dbReference>
<evidence type="ECO:0000256" key="7">
    <source>
        <dbReference type="ARBA" id="ARBA00047851"/>
    </source>
</evidence>
<dbReference type="CDD" id="cd00564">
    <property type="entry name" value="TMP_TenI"/>
    <property type="match status" value="1"/>
</dbReference>
<gene>
    <name evidence="9" type="primary">thiE</name>
    <name evidence="13" type="ORF">SAMN05216352_105270</name>
</gene>
<dbReference type="Proteomes" id="UP000199017">
    <property type="component" value="Unassembled WGS sequence"/>
</dbReference>
<feature type="domain" description="Thiamine phosphate synthase/TenI" evidence="12">
    <location>
        <begin position="8"/>
        <end position="192"/>
    </location>
</feature>
<organism evidence="13 14">
    <name type="scientific">Alteribacillus bidgolensis</name>
    <dbReference type="NCBI Taxonomy" id="930129"/>
    <lineage>
        <taxon>Bacteria</taxon>
        <taxon>Bacillati</taxon>
        <taxon>Bacillota</taxon>
        <taxon>Bacilli</taxon>
        <taxon>Bacillales</taxon>
        <taxon>Bacillaceae</taxon>
        <taxon>Alteribacillus</taxon>
    </lineage>
</organism>
<dbReference type="FunFam" id="3.20.20.70:FF:000096">
    <property type="entry name" value="Thiamine-phosphate synthase"/>
    <property type="match status" value="1"/>
</dbReference>
<dbReference type="GO" id="GO:0009229">
    <property type="term" value="P:thiamine diphosphate biosynthetic process"/>
    <property type="evidence" value="ECO:0007669"/>
    <property type="project" value="UniProtKB-UniRule"/>
</dbReference>
<dbReference type="SUPFAM" id="SSF51391">
    <property type="entry name" value="Thiamin phosphate synthase"/>
    <property type="match status" value="1"/>
</dbReference>
<dbReference type="NCBIfam" id="TIGR00693">
    <property type="entry name" value="thiE"/>
    <property type="match status" value="1"/>
</dbReference>
<evidence type="ECO:0000256" key="1">
    <source>
        <dbReference type="ARBA" id="ARBA00005165"/>
    </source>
</evidence>
<evidence type="ECO:0000256" key="5">
    <source>
        <dbReference type="ARBA" id="ARBA00022977"/>
    </source>
</evidence>
<feature type="binding site" evidence="9">
    <location>
        <position position="73"/>
    </location>
    <ligand>
        <name>Mg(2+)</name>
        <dbReference type="ChEBI" id="CHEBI:18420"/>
    </ligand>
</feature>
<keyword evidence="5 9" id="KW-0784">Thiamine biosynthesis</keyword>
<comment type="function">
    <text evidence="9">Condenses 4-methyl-5-(beta-hydroxyethyl)thiazole monophosphate (THZ-P) and 2-methyl-4-amino-5-hydroxymethyl pyrimidine pyrophosphate (HMP-PP) to form thiamine monophosphate (TMP).</text>
</comment>
<dbReference type="InterPro" id="IPR013785">
    <property type="entry name" value="Aldolase_TIM"/>
</dbReference>
<dbReference type="InterPro" id="IPR036206">
    <property type="entry name" value="ThiamineP_synth_sf"/>
</dbReference>
<feature type="binding site" evidence="9">
    <location>
        <position position="140"/>
    </location>
    <ligand>
        <name>4-amino-2-methyl-5-(diphosphooxymethyl)pyrimidine</name>
        <dbReference type="ChEBI" id="CHEBI:57841"/>
    </ligand>
</feature>
<keyword evidence="2 9" id="KW-0808">Transferase</keyword>
<feature type="binding site" evidence="9">
    <location>
        <begin position="137"/>
        <end position="139"/>
    </location>
    <ligand>
        <name>2-[(2R,5Z)-2-carboxy-4-methylthiazol-5(2H)-ylidene]ethyl phosphate</name>
        <dbReference type="ChEBI" id="CHEBI:62899"/>
    </ligand>
</feature>
<feature type="binding site" evidence="9">
    <location>
        <begin position="37"/>
        <end position="41"/>
    </location>
    <ligand>
        <name>4-amino-2-methyl-5-(diphosphooxymethyl)pyrimidine</name>
        <dbReference type="ChEBI" id="CHEBI:57841"/>
    </ligand>
</feature>
<feature type="binding site" evidence="9">
    <location>
        <position position="169"/>
    </location>
    <ligand>
        <name>2-[(2R,5Z)-2-carboxy-4-methylthiazol-5(2H)-ylidene]ethyl phosphate</name>
        <dbReference type="ChEBI" id="CHEBI:62899"/>
    </ligand>
</feature>
<dbReference type="EMBL" id="FNDU01000005">
    <property type="protein sequence ID" value="SDI20398.1"/>
    <property type="molecule type" value="Genomic_DNA"/>
</dbReference>
<dbReference type="GO" id="GO:0000287">
    <property type="term" value="F:magnesium ion binding"/>
    <property type="evidence" value="ECO:0007669"/>
    <property type="project" value="UniProtKB-UniRule"/>
</dbReference>
<dbReference type="Gene3D" id="3.20.20.70">
    <property type="entry name" value="Aldolase class I"/>
    <property type="match status" value="1"/>
</dbReference>
<dbReference type="RefSeq" id="WP_091584689.1">
    <property type="nucleotide sequence ID" value="NZ_FNDU01000005.1"/>
</dbReference>
<keyword evidence="4 9" id="KW-0460">Magnesium</keyword>
<evidence type="ECO:0000256" key="3">
    <source>
        <dbReference type="ARBA" id="ARBA00022723"/>
    </source>
</evidence>
<comment type="cofactor">
    <cofactor evidence="9">
        <name>Mg(2+)</name>
        <dbReference type="ChEBI" id="CHEBI:18420"/>
    </cofactor>
    <text evidence="9">Binds 1 Mg(2+) ion per subunit.</text>
</comment>
<dbReference type="InterPro" id="IPR022998">
    <property type="entry name" value="ThiamineP_synth_TenI"/>
</dbReference>
<sequence length="210" mass="22603">MNKENLLLYFIMGSNNTSQPPSQVLKKAINGGITCFQFREKGSGALKGKEKETLARELQSICCKHKIPFIVNDDTELAISLHADGIHVGQDDESIQELKKKCPSSMIIGVSAKTIEEAEEAERQGADYIGTGPMFMTTTKEDAELPIGPEGIWALRKQGIQLPIVGIGGINETNAVEVIEAGADGVSFISAISQADDPEKAASTLKDRLT</sequence>
<keyword evidence="3 9" id="KW-0479">Metal-binding</keyword>
<feature type="binding site" evidence="9">
    <location>
        <position position="111"/>
    </location>
    <ligand>
        <name>4-amino-2-methyl-5-(diphosphooxymethyl)pyrimidine</name>
        <dbReference type="ChEBI" id="CHEBI:57841"/>
    </ligand>
</feature>
<evidence type="ECO:0000313" key="14">
    <source>
        <dbReference type="Proteomes" id="UP000199017"/>
    </source>
</evidence>
<dbReference type="Pfam" id="PF02581">
    <property type="entry name" value="TMP-TENI"/>
    <property type="match status" value="1"/>
</dbReference>
<comment type="pathway">
    <text evidence="1 9 11">Cofactor biosynthesis; thiamine diphosphate biosynthesis; thiamine phosphate from 4-amino-2-methyl-5-diphosphomethylpyrimidine and 4-methyl-5-(2-phosphoethyl)-thiazole: step 1/1.</text>
</comment>
<evidence type="ECO:0000256" key="8">
    <source>
        <dbReference type="ARBA" id="ARBA00047883"/>
    </source>
</evidence>
<dbReference type="PANTHER" id="PTHR20857">
    <property type="entry name" value="THIAMINE-PHOSPHATE PYROPHOSPHORYLASE"/>
    <property type="match status" value="1"/>
</dbReference>
<comment type="catalytic activity">
    <reaction evidence="6 9 10">
        <text>4-methyl-5-(2-phosphooxyethyl)-thiazole + 4-amino-2-methyl-5-(diphosphooxymethyl)pyrimidine + H(+) = thiamine phosphate + diphosphate</text>
        <dbReference type="Rhea" id="RHEA:22328"/>
        <dbReference type="ChEBI" id="CHEBI:15378"/>
        <dbReference type="ChEBI" id="CHEBI:33019"/>
        <dbReference type="ChEBI" id="CHEBI:37575"/>
        <dbReference type="ChEBI" id="CHEBI:57841"/>
        <dbReference type="ChEBI" id="CHEBI:58296"/>
        <dbReference type="EC" id="2.5.1.3"/>
    </reaction>
</comment>
<dbReference type="InterPro" id="IPR034291">
    <property type="entry name" value="TMP_synthase"/>
</dbReference>
<evidence type="ECO:0000256" key="4">
    <source>
        <dbReference type="ARBA" id="ARBA00022842"/>
    </source>
</evidence>
<reference evidence="13 14" key="1">
    <citation type="submission" date="2016-10" db="EMBL/GenBank/DDBJ databases">
        <authorList>
            <person name="de Groot N.N."/>
        </authorList>
    </citation>
    <scope>NUCLEOTIDE SEQUENCE [LARGE SCALE GENOMIC DNA]</scope>
    <source>
        <strain evidence="14">P4B,CCM 7963,CECT 7998,DSM 25260,IBRC-M 10614,KCTC 13821</strain>
    </source>
</reference>
<comment type="similarity">
    <text evidence="9 10">Belongs to the thiamine-phosphate synthase family.</text>
</comment>
<evidence type="ECO:0000256" key="2">
    <source>
        <dbReference type="ARBA" id="ARBA00022679"/>
    </source>
</evidence>